<keyword evidence="2" id="KW-1185">Reference proteome</keyword>
<dbReference type="AlphaFoldDB" id="A0A9Q0MVV6"/>
<protein>
    <submittedName>
        <fullName evidence="1">Uncharacterized protein</fullName>
    </submittedName>
</protein>
<evidence type="ECO:0000313" key="2">
    <source>
        <dbReference type="Proteomes" id="UP001151699"/>
    </source>
</evidence>
<comment type="caution">
    <text evidence="1">The sequence shown here is derived from an EMBL/GenBank/DDBJ whole genome shotgun (WGS) entry which is preliminary data.</text>
</comment>
<sequence length="98" mass="11597">MENVIDSVVNSFRISVSAPGKATFKKAYGYKPLENEIEDENDNRKTFCLCATLVVLRKYDKQKRVDKKVEKQFIFENSFDFIGSKNFMQRKKRDLKYK</sequence>
<name>A0A9Q0MVV6_9DIPT</name>
<dbReference type="EMBL" id="WJQU01000003">
    <property type="protein sequence ID" value="KAJ6638090.1"/>
    <property type="molecule type" value="Genomic_DNA"/>
</dbReference>
<accession>A0A9Q0MVV6</accession>
<evidence type="ECO:0000313" key="1">
    <source>
        <dbReference type="EMBL" id="KAJ6638090.1"/>
    </source>
</evidence>
<dbReference type="Proteomes" id="UP001151699">
    <property type="component" value="Chromosome X"/>
</dbReference>
<proteinExistence type="predicted"/>
<organism evidence="1 2">
    <name type="scientific">Pseudolycoriella hygida</name>
    <dbReference type="NCBI Taxonomy" id="35572"/>
    <lineage>
        <taxon>Eukaryota</taxon>
        <taxon>Metazoa</taxon>
        <taxon>Ecdysozoa</taxon>
        <taxon>Arthropoda</taxon>
        <taxon>Hexapoda</taxon>
        <taxon>Insecta</taxon>
        <taxon>Pterygota</taxon>
        <taxon>Neoptera</taxon>
        <taxon>Endopterygota</taxon>
        <taxon>Diptera</taxon>
        <taxon>Nematocera</taxon>
        <taxon>Sciaroidea</taxon>
        <taxon>Sciaridae</taxon>
        <taxon>Pseudolycoriella</taxon>
    </lineage>
</organism>
<reference evidence="1" key="1">
    <citation type="submission" date="2022-07" db="EMBL/GenBank/DDBJ databases">
        <authorList>
            <person name="Trinca V."/>
            <person name="Uliana J.V.C."/>
            <person name="Torres T.T."/>
            <person name="Ward R.J."/>
            <person name="Monesi N."/>
        </authorList>
    </citation>
    <scope>NUCLEOTIDE SEQUENCE</scope>
    <source>
        <strain evidence="1">HSMRA1968</strain>
        <tissue evidence="1">Whole embryos</tissue>
    </source>
</reference>
<gene>
    <name evidence="1" type="ORF">Bhyg_10823</name>
</gene>